<keyword evidence="1" id="KW-0812">Transmembrane</keyword>
<feature type="transmembrane region" description="Helical" evidence="1">
    <location>
        <begin position="21"/>
        <end position="46"/>
    </location>
</feature>
<evidence type="ECO:0000256" key="1">
    <source>
        <dbReference type="SAM" id="Phobius"/>
    </source>
</evidence>
<proteinExistence type="predicted"/>
<dbReference type="EMBL" id="JABMCG010000071">
    <property type="protein sequence ID" value="NUU27040.1"/>
    <property type="molecule type" value="Genomic_DNA"/>
</dbReference>
<protein>
    <recommendedName>
        <fullName evidence="4">Histidine kinase</fullName>
    </recommendedName>
</protein>
<feature type="transmembrane region" description="Helical" evidence="1">
    <location>
        <begin position="108"/>
        <end position="128"/>
    </location>
</feature>
<evidence type="ECO:0000313" key="2">
    <source>
        <dbReference type="EMBL" id="NUU27040.1"/>
    </source>
</evidence>
<gene>
    <name evidence="2" type="ORF">HP467_02770</name>
</gene>
<keyword evidence="1" id="KW-0472">Membrane</keyword>
<evidence type="ECO:0008006" key="4">
    <source>
        <dbReference type="Google" id="ProtNLM"/>
    </source>
</evidence>
<feature type="transmembrane region" description="Helical" evidence="1">
    <location>
        <begin position="52"/>
        <end position="75"/>
    </location>
</feature>
<dbReference type="AlphaFoldDB" id="A0A850DSC3"/>
<dbReference type="RefSeq" id="WP_175325158.1">
    <property type="nucleotide sequence ID" value="NZ_BAAAWP010000001.1"/>
</dbReference>
<accession>A0A850DSC3</accession>
<evidence type="ECO:0000313" key="3">
    <source>
        <dbReference type="Proteomes" id="UP000539146"/>
    </source>
</evidence>
<dbReference type="Proteomes" id="UP000539146">
    <property type="component" value="Unassembled WGS sequence"/>
</dbReference>
<feature type="transmembrane region" description="Helical" evidence="1">
    <location>
        <begin position="82"/>
        <end position="102"/>
    </location>
</feature>
<comment type="caution">
    <text evidence="2">The sequence shown here is derived from an EMBL/GenBank/DDBJ whole genome shotgun (WGS) entry which is preliminary data.</text>
</comment>
<keyword evidence="1" id="KW-1133">Transmembrane helix</keyword>
<organism evidence="2 3">
    <name type="scientific">Curtobacterium citreum</name>
    <dbReference type="NCBI Taxonomy" id="2036"/>
    <lineage>
        <taxon>Bacteria</taxon>
        <taxon>Bacillati</taxon>
        <taxon>Actinomycetota</taxon>
        <taxon>Actinomycetes</taxon>
        <taxon>Micrococcales</taxon>
        <taxon>Microbacteriaceae</taxon>
        <taxon>Curtobacterium</taxon>
    </lineage>
</organism>
<name>A0A850DSC3_9MICO</name>
<sequence>MPETTPNGPGPVAGRSPAFTTLLVVVGLEALALVVVTVALLVELLVAPASSIASAIALVVLAAIAATWLVAMFLGLRNHRSWVRSGIIVWQVLQGALAIGAFQGVFRVAWVGWVLLIPALVGLTLVLSRPVTAALVPRGQRDD</sequence>
<reference evidence="2 3" key="1">
    <citation type="submission" date="2020-05" db="EMBL/GenBank/DDBJ databases">
        <title>Genome Sequencing of Type Strains.</title>
        <authorList>
            <person name="Lemaire J.F."/>
            <person name="Inderbitzin P."/>
            <person name="Gregorio O.A."/>
            <person name="Collins S.B."/>
            <person name="Wespe N."/>
            <person name="Knight-Connoni V."/>
        </authorList>
    </citation>
    <scope>NUCLEOTIDE SEQUENCE [LARGE SCALE GENOMIC DNA]</scope>
    <source>
        <strain evidence="2 3">DSM 20512</strain>
    </source>
</reference>